<dbReference type="AlphaFoldDB" id="A0A563VJ38"/>
<dbReference type="Proteomes" id="UP000320055">
    <property type="component" value="Unassembled WGS sequence"/>
</dbReference>
<evidence type="ECO:0000313" key="2">
    <source>
        <dbReference type="EMBL" id="VEP11403.1"/>
    </source>
</evidence>
<organism evidence="2 3">
    <name type="scientific">Hyella patelloides LEGE 07179</name>
    <dbReference type="NCBI Taxonomy" id="945734"/>
    <lineage>
        <taxon>Bacteria</taxon>
        <taxon>Bacillati</taxon>
        <taxon>Cyanobacteriota</taxon>
        <taxon>Cyanophyceae</taxon>
        <taxon>Pleurocapsales</taxon>
        <taxon>Hyellaceae</taxon>
        <taxon>Hyella</taxon>
    </lineage>
</organism>
<evidence type="ECO:0000256" key="1">
    <source>
        <dbReference type="SAM" id="Phobius"/>
    </source>
</evidence>
<protein>
    <recommendedName>
        <fullName evidence="4">Integral membrane protein</fullName>
    </recommendedName>
</protein>
<dbReference type="OrthoDB" id="582264at2"/>
<feature type="transmembrane region" description="Helical" evidence="1">
    <location>
        <begin position="12"/>
        <end position="31"/>
    </location>
</feature>
<sequence length="249" mass="28938">MSKNFPVKTVALITFGIDFLGIAIAVSRAIILDRSPMRYFGEGGFMTWISILQLLFIAVLCWKISTLRKTKLKSSAPLKKRPAIFWRVTALGMFFFALDEALEIHEQLDRIILRAFKIPENSLTTRLDDFIILFYAITGLLLIYWYRNEFKHFIASLPWFKWALFFSCWTIFLDMLGHDRGTFAPFADNLDQLNYIHHWFGAVEEMPKILAGGAFLVTFYSCLKIAKKMKQKSNFQTTDTNFKELIKKS</sequence>
<keyword evidence="1" id="KW-1133">Transmembrane helix</keyword>
<feature type="transmembrane region" description="Helical" evidence="1">
    <location>
        <begin position="209"/>
        <end position="226"/>
    </location>
</feature>
<gene>
    <name evidence="2" type="ORF">H1P_1030002</name>
</gene>
<evidence type="ECO:0008006" key="4">
    <source>
        <dbReference type="Google" id="ProtNLM"/>
    </source>
</evidence>
<accession>A0A563VJ38</accession>
<feature type="transmembrane region" description="Helical" evidence="1">
    <location>
        <begin position="83"/>
        <end position="98"/>
    </location>
</feature>
<feature type="transmembrane region" description="Helical" evidence="1">
    <location>
        <begin position="130"/>
        <end position="147"/>
    </location>
</feature>
<feature type="transmembrane region" description="Helical" evidence="1">
    <location>
        <begin position="159"/>
        <end position="177"/>
    </location>
</feature>
<name>A0A563VJ38_9CYAN</name>
<feature type="transmembrane region" description="Helical" evidence="1">
    <location>
        <begin position="43"/>
        <end position="62"/>
    </location>
</feature>
<keyword evidence="1" id="KW-0472">Membrane</keyword>
<evidence type="ECO:0000313" key="3">
    <source>
        <dbReference type="Proteomes" id="UP000320055"/>
    </source>
</evidence>
<proteinExistence type="predicted"/>
<reference evidence="2 3" key="1">
    <citation type="submission" date="2019-01" db="EMBL/GenBank/DDBJ databases">
        <authorList>
            <person name="Brito A."/>
        </authorList>
    </citation>
    <scope>NUCLEOTIDE SEQUENCE [LARGE SCALE GENOMIC DNA]</scope>
    <source>
        <strain evidence="2">1</strain>
    </source>
</reference>
<dbReference type="EMBL" id="CAACVJ010000006">
    <property type="protein sequence ID" value="VEP11403.1"/>
    <property type="molecule type" value="Genomic_DNA"/>
</dbReference>
<keyword evidence="3" id="KW-1185">Reference proteome</keyword>
<dbReference type="RefSeq" id="WP_144868789.1">
    <property type="nucleotide sequence ID" value="NZ_LR213859.1"/>
</dbReference>
<keyword evidence="1" id="KW-0812">Transmembrane</keyword>